<dbReference type="GO" id="GO:0005576">
    <property type="term" value="C:extracellular region"/>
    <property type="evidence" value="ECO:0007669"/>
    <property type="project" value="InterPro"/>
</dbReference>
<sequence>MKTNVSLLKITPIAAMISSLLFCGVAVAQTTEVDKNESEVQQVVVEHNPLEAQIIGFVDDTMPDYVTVTEGSHIELTKKRSIYGDQSLKWDWKSGDELHIDHTFYYYTPEESFRAYGRGSSTVFSVWVYNEKASDGELKFEFGSSSSNFTMKLNFTGWRTVGLAFHRDMLGSPSSEMRGVTVTAQNSDEGGELYIDRMMVSLDDIRYQWSDDMVTTKITKPEIDYELPEVLPEPTIEELVALDRIKSELIDFHVANMGSGKRVINDIRKQYDRYNLRKEDGVIRGAHLLTKNQITIYRPEHLNDTDKVYVDEYERLRTYAELMERIARLWKVTEDAEIKQEMHDKYMLMTEHLLDQGFQKGASLVATHHWGYPTRGWYASILLMEEPMREAGLMEPVHESLMWFSREFRDRGFAMKVGPKSSDMDYYNTLLLAQMIMLLLEDDVKERVALYHKFSDFISGNLAQTPVGYADGFRPDGTAWRHRGNYPGYSFAALRFASFSAYLLRESPFELSQEAREYLKLAMMSARVYSNPNPGVGTNGRRPFFGISIERVASGFEWLAKAGVHGEGIDRELAQAYLRITEKTAEEGKRIFGVPVAPEDHPQGAYTFNYAAMGVYRYQDKMVTMKGWNRYVWSSEIYQRANRFGRYQSHGSVQIHKWGNEKDYGYFEEGWDWNRMPGATTIHLPWELLNSPREHTTMLHNESRYNGATDLKGKYGAFGFVLENPTRWPEFIDPSFTAKKSVFSFDNRLVMVGSNISNGRTAYNTDTTLFQYGLTDKTQSMYVNGEKIEAFPYSTMLSEGDWVIDGMGNGYYIVKGGDIHVQRQRQESLDNQRMQPTEGDFASAWIDHGKAPSKAKYEYIVVLDATPESMAKLAQEMSQTPSQPYRVIRQDGNAHIVHDNESGVTGYTAFGFVRTNDKWVRAISTSAVVMAQEKDNILALSVANPDLNMESDTRSRVAPVAVTLIGSWELREPMENVTIRRKGPTTVVTVNCIDGIPVQIDLNKI</sequence>
<evidence type="ECO:0000256" key="1">
    <source>
        <dbReference type="ARBA" id="ARBA00006699"/>
    </source>
</evidence>
<feature type="chain" id="PRO_5009293438" description="Chondroitin sulfate ABC lyase" evidence="6">
    <location>
        <begin position="29"/>
        <end position="1005"/>
    </location>
</feature>
<dbReference type="EMBL" id="FNVG01000020">
    <property type="protein sequence ID" value="SEG56833.1"/>
    <property type="molecule type" value="Genomic_DNA"/>
</dbReference>
<protein>
    <recommendedName>
        <fullName evidence="3">Chondroitin sulfate ABC lyase</fullName>
    </recommendedName>
    <alternativeName>
        <fullName evidence="3">Chondroitin ABC eliminase</fullName>
    </alternativeName>
    <alternativeName>
        <fullName evidence="3">Chondroitin ABC lyase</fullName>
    </alternativeName>
    <alternativeName>
        <fullName evidence="3">Chondroitinase ABC</fullName>
    </alternativeName>
</protein>
<dbReference type="GO" id="GO:0006027">
    <property type="term" value="P:glycosaminoglycan catabolic process"/>
    <property type="evidence" value="ECO:0007669"/>
    <property type="project" value="InterPro"/>
</dbReference>
<feature type="domain" description="Lyase N-terminal" evidence="8">
    <location>
        <begin position="52"/>
        <end position="215"/>
    </location>
</feature>
<dbReference type="GO" id="GO:0030246">
    <property type="term" value="F:carbohydrate binding"/>
    <property type="evidence" value="ECO:0007669"/>
    <property type="project" value="InterPro"/>
</dbReference>
<keyword evidence="11" id="KW-1185">Reference proteome</keyword>
<dbReference type="Gene3D" id="2.70.98.10">
    <property type="match status" value="1"/>
</dbReference>
<dbReference type="GO" id="GO:0046872">
    <property type="term" value="F:metal ion binding"/>
    <property type="evidence" value="ECO:0007669"/>
    <property type="project" value="UniProtKB-KW"/>
</dbReference>
<dbReference type="Proteomes" id="UP000236721">
    <property type="component" value="Unassembled WGS sequence"/>
</dbReference>
<evidence type="ECO:0000256" key="4">
    <source>
        <dbReference type="PIRSR" id="PIRSR034515-1"/>
    </source>
</evidence>
<accession>A0A1H6B7K4</accession>
<dbReference type="PIRSF" id="PIRSF034515">
    <property type="entry name" value="Chondroitinase"/>
    <property type="match status" value="1"/>
</dbReference>
<proteinExistence type="inferred from homology"/>
<dbReference type="InterPro" id="IPR003159">
    <property type="entry name" value="Lyase_8_central_dom"/>
</dbReference>
<feature type="signal peptide" evidence="6">
    <location>
        <begin position="1"/>
        <end position="28"/>
    </location>
</feature>
<dbReference type="SUPFAM" id="SSF48230">
    <property type="entry name" value="Chondroitin AC/alginate lyase"/>
    <property type="match status" value="1"/>
</dbReference>
<keyword evidence="3" id="KW-0119">Carbohydrate metabolism</keyword>
<feature type="domain" description="Polysaccharide lyase family 8 central" evidence="7">
    <location>
        <begin position="615"/>
        <end position="862"/>
    </location>
</feature>
<dbReference type="InterPro" id="IPR011071">
    <property type="entry name" value="Lyase_8-like_C"/>
</dbReference>
<dbReference type="Gene3D" id="1.50.10.100">
    <property type="entry name" value="Chondroitin AC/alginate lyase"/>
    <property type="match status" value="1"/>
</dbReference>
<dbReference type="RefSeq" id="WP_103881629.1">
    <property type="nucleotide sequence ID" value="NZ_FNVG01000020.1"/>
</dbReference>
<feature type="binding site" evidence="5">
    <location>
        <position position="196"/>
    </location>
    <ligand>
        <name>Ca(2+)</name>
        <dbReference type="ChEBI" id="CHEBI:29108"/>
    </ligand>
</feature>
<dbReference type="InterPro" id="IPR014718">
    <property type="entry name" value="GH-type_carb-bd"/>
</dbReference>
<keyword evidence="5" id="KW-0479">Metal-binding</keyword>
<feature type="domain" description="Lyase catalytic" evidence="9">
    <location>
        <begin position="230"/>
        <end position="584"/>
    </location>
</feature>
<dbReference type="Gene3D" id="2.60.120.430">
    <property type="entry name" value="Galactose-binding lectin"/>
    <property type="match status" value="1"/>
</dbReference>
<keyword evidence="5" id="KW-0106">Calcium</keyword>
<evidence type="ECO:0000259" key="8">
    <source>
        <dbReference type="Pfam" id="PF09092"/>
    </source>
</evidence>
<dbReference type="InterPro" id="IPR008929">
    <property type="entry name" value="Chondroitin_lyas"/>
</dbReference>
<dbReference type="InterPro" id="IPR039174">
    <property type="entry name" value="Chondroitin_ABC_lyase"/>
</dbReference>
<dbReference type="AlphaFoldDB" id="A0A1H6B7K4"/>
<dbReference type="InterPro" id="IPR008979">
    <property type="entry name" value="Galactose-bd-like_sf"/>
</dbReference>
<dbReference type="InterPro" id="IPR015177">
    <property type="entry name" value="Lyase_catalyt"/>
</dbReference>
<feature type="active site" description="Proton acceptor" evidence="4">
    <location>
        <position position="369"/>
    </location>
</feature>
<dbReference type="SUPFAM" id="SSF49863">
    <property type="entry name" value="Hyaluronate lyase-like, C-terminal domain"/>
    <property type="match status" value="1"/>
</dbReference>
<evidence type="ECO:0000259" key="9">
    <source>
        <dbReference type="Pfam" id="PF09093"/>
    </source>
</evidence>
<dbReference type="Pfam" id="PF09092">
    <property type="entry name" value="Lyase_N"/>
    <property type="match status" value="1"/>
</dbReference>
<dbReference type="OrthoDB" id="6394136at2"/>
<dbReference type="PANTHER" id="PTHR37322">
    <property type="match status" value="1"/>
</dbReference>
<feature type="active site" description="Proton acceptor" evidence="4">
    <location>
        <position position="482"/>
    </location>
</feature>
<evidence type="ECO:0000256" key="5">
    <source>
        <dbReference type="PIRSR" id="PIRSR034515-3"/>
    </source>
</evidence>
<evidence type="ECO:0000313" key="11">
    <source>
        <dbReference type="Proteomes" id="UP000236721"/>
    </source>
</evidence>
<comment type="function">
    <text evidence="3">Broad-specificity glycosaminoglycan lyase.</text>
</comment>
<gene>
    <name evidence="10" type="ORF">SAMN04488244_12026</name>
</gene>
<dbReference type="Pfam" id="PF02278">
    <property type="entry name" value="Lyase_8"/>
    <property type="match status" value="1"/>
</dbReference>
<dbReference type="GO" id="GO:0005975">
    <property type="term" value="P:carbohydrate metabolic process"/>
    <property type="evidence" value="ECO:0007669"/>
    <property type="project" value="InterPro"/>
</dbReference>
<reference evidence="11" key="1">
    <citation type="submission" date="2016-10" db="EMBL/GenBank/DDBJ databases">
        <authorList>
            <person name="Varghese N."/>
            <person name="Submissions S."/>
        </authorList>
    </citation>
    <scope>NUCLEOTIDE SEQUENCE [LARGE SCALE GENOMIC DNA]</scope>
    <source>
        <strain evidence="11">CGMCC 1.7062</strain>
    </source>
</reference>
<evidence type="ECO:0000256" key="2">
    <source>
        <dbReference type="ARBA" id="ARBA00023239"/>
    </source>
</evidence>
<dbReference type="GO" id="GO:0034000">
    <property type="term" value="F:chondroitin-sulfate-ABC endolyase activity"/>
    <property type="evidence" value="ECO:0007669"/>
    <property type="project" value="InterPro"/>
</dbReference>
<dbReference type="SUPFAM" id="SSF49785">
    <property type="entry name" value="Galactose-binding domain-like"/>
    <property type="match status" value="1"/>
</dbReference>
<evidence type="ECO:0000256" key="6">
    <source>
        <dbReference type="SAM" id="SignalP"/>
    </source>
</evidence>
<organism evidence="10 11">
    <name type="scientific">Vibrio hangzhouensis</name>
    <dbReference type="NCBI Taxonomy" id="462991"/>
    <lineage>
        <taxon>Bacteria</taxon>
        <taxon>Pseudomonadati</taxon>
        <taxon>Pseudomonadota</taxon>
        <taxon>Gammaproteobacteria</taxon>
        <taxon>Vibrionales</taxon>
        <taxon>Vibrionaceae</taxon>
        <taxon>Vibrio</taxon>
    </lineage>
</organism>
<dbReference type="InterPro" id="IPR024200">
    <property type="entry name" value="Chondroitinase_ABC_I"/>
</dbReference>
<dbReference type="InterPro" id="IPR011013">
    <property type="entry name" value="Gal_mutarotase_sf_dom"/>
</dbReference>
<evidence type="ECO:0000259" key="7">
    <source>
        <dbReference type="Pfam" id="PF02278"/>
    </source>
</evidence>
<feature type="active site" description="Proton donor" evidence="4">
    <location>
        <position position="489"/>
    </location>
</feature>
<evidence type="ECO:0000256" key="3">
    <source>
        <dbReference type="PIRNR" id="PIRNR034515"/>
    </source>
</evidence>
<dbReference type="InterPro" id="IPR015176">
    <property type="entry name" value="Lyase_N"/>
</dbReference>
<keyword evidence="6" id="KW-0732">Signal</keyword>
<dbReference type="Gene3D" id="2.60.220.10">
    <property type="entry name" value="Polysaccharide lyase family 8-like, C-terminal"/>
    <property type="match status" value="1"/>
</dbReference>
<dbReference type="SUPFAM" id="SSF74650">
    <property type="entry name" value="Galactose mutarotase-like"/>
    <property type="match status" value="1"/>
</dbReference>
<comment type="similarity">
    <text evidence="1 3">Belongs to the polysaccharide lyase 8 family.</text>
</comment>
<evidence type="ECO:0000313" key="10">
    <source>
        <dbReference type="EMBL" id="SEG56833.1"/>
    </source>
</evidence>
<keyword evidence="2 3" id="KW-0456">Lyase</keyword>
<dbReference type="PANTHER" id="PTHR37322:SF3">
    <property type="entry name" value="CHONDROITIN SULFATE ABC EXOLYASE"/>
    <property type="match status" value="1"/>
</dbReference>
<dbReference type="Pfam" id="PF09093">
    <property type="entry name" value="Lyase_catalyt"/>
    <property type="match status" value="1"/>
</dbReference>
<name>A0A1H6B7K4_9VIBR</name>